<keyword evidence="2" id="KW-0472">Membrane</keyword>
<dbReference type="InParanoid" id="I3K517"/>
<dbReference type="AlphaFoldDB" id="I3K517"/>
<dbReference type="Ensembl" id="ENSONIT00000016227.2">
    <property type="protein sequence ID" value="ENSONIP00000016212.2"/>
    <property type="gene ID" value="ENSONIG00000012882.2"/>
</dbReference>
<accession>I3K517</accession>
<feature type="compositionally biased region" description="Basic and acidic residues" evidence="1">
    <location>
        <begin position="42"/>
        <end position="62"/>
    </location>
</feature>
<reference evidence="3" key="3">
    <citation type="submission" date="2025-09" db="UniProtKB">
        <authorList>
            <consortium name="Ensembl"/>
        </authorList>
    </citation>
    <scope>IDENTIFICATION</scope>
</reference>
<organism evidence="3 4">
    <name type="scientific">Oreochromis niloticus</name>
    <name type="common">Nile tilapia</name>
    <name type="synonym">Tilapia nilotica</name>
    <dbReference type="NCBI Taxonomy" id="8128"/>
    <lineage>
        <taxon>Eukaryota</taxon>
        <taxon>Metazoa</taxon>
        <taxon>Chordata</taxon>
        <taxon>Craniata</taxon>
        <taxon>Vertebrata</taxon>
        <taxon>Euteleostomi</taxon>
        <taxon>Actinopterygii</taxon>
        <taxon>Neopterygii</taxon>
        <taxon>Teleostei</taxon>
        <taxon>Neoteleostei</taxon>
        <taxon>Acanthomorphata</taxon>
        <taxon>Ovalentaria</taxon>
        <taxon>Cichlomorphae</taxon>
        <taxon>Cichliformes</taxon>
        <taxon>Cichlidae</taxon>
        <taxon>African cichlids</taxon>
        <taxon>Pseudocrenilabrinae</taxon>
        <taxon>Oreochromini</taxon>
        <taxon>Oreochromis</taxon>
    </lineage>
</organism>
<sequence length="769" mass="83744">TCVHWLETWQRLRSCDFCSHTNPTPVSPTPKDFPTFFTSMEEQPKDRAQDRQYHHHGDDRHSFQQPTCLKNDQSHFQCQHQETQTKKTGNKKVSISDEEGEKNPHLSNAVGMSHPPSINANRHTINTNAKPKSTQKLCTTVPKISIKGLDHKKSMDLKNNKEKVQDLSHHEGPPLDKKDSVLLQNGVVNCGLITNGYSSKDNDGSSSEGGYTTPKKRKTRCNNTKNTDNVIREKERDMQQGHTTEELGALNLETNEKGMTSRLDGFRATQKVETQSTAKRAVVSEASVGESQRKNSDGKTVGTFGKKTEERHKGKLSSPSKEDSWTLFKPPPVFPVDNSSAKIVPKISYASKVKENLNKVAQGGGEALPPPVRLSQVPMSAMKTITSASFTNGPVSGNGNGCPSVGTFLAPAASSIPSAQSILSGDNVASPLESNCSSTTSPVDGEAYELRKCTLLIYPLNMQPVLPSARHLDPPAAQTNQKALGDIFQNQWGLSFINEPNLGPEGGNGPVPGEDKTTVVTSNSECQAVAAKVAQPCFDISPSLLEPGPLVQDPEKRTCTPCIVSNACPPAYGMSEEENKLQPCGKEKTQGAGTAVLAPSKDNGAKPAQGQLTTLLFGSSKEQVLSKDISTRCSWGSFDVKAAVTYHTKGKFHSLATLSVYIKKKKCIFLLYFFKVLLTLFDIIAAVLQFISASCCFLNDVKQTTDFDSMLQSIYQSLFINWMTVCYKPLPVRLRVIAGCDCLYTSCQSPSSQHSQPLGKRLVTANACS</sequence>
<proteinExistence type="predicted"/>
<dbReference type="Proteomes" id="UP000005207">
    <property type="component" value="Linkage group LG10"/>
</dbReference>
<feature type="compositionally biased region" description="Polar residues" evidence="1">
    <location>
        <begin position="195"/>
        <end position="210"/>
    </location>
</feature>
<evidence type="ECO:0000256" key="1">
    <source>
        <dbReference type="SAM" id="MobiDB-lite"/>
    </source>
</evidence>
<dbReference type="FunCoup" id="I3K517">
    <property type="interactions" value="1315"/>
</dbReference>
<dbReference type="eggNOG" id="ENOG502QPMD">
    <property type="taxonomic scope" value="Eukaryota"/>
</dbReference>
<name>I3K517_ORENI</name>
<feature type="compositionally biased region" description="Polar residues" evidence="1">
    <location>
        <begin position="63"/>
        <end position="82"/>
    </location>
</feature>
<reference evidence="3" key="2">
    <citation type="submission" date="2025-08" db="UniProtKB">
        <authorList>
            <consortium name="Ensembl"/>
        </authorList>
    </citation>
    <scope>IDENTIFICATION</scope>
</reference>
<dbReference type="GO" id="GO:0005654">
    <property type="term" value="C:nucleoplasm"/>
    <property type="evidence" value="ECO:0007669"/>
    <property type="project" value="TreeGrafter"/>
</dbReference>
<evidence type="ECO:0000313" key="3">
    <source>
        <dbReference type="Ensembl" id="ENSONIP00000016212.2"/>
    </source>
</evidence>
<dbReference type="PANTHER" id="PTHR28333">
    <property type="entry name" value="NUCLEAR FRAGILE X MENTAL RETARDATION-INTERACTING PROTEIN 2"/>
    <property type="match status" value="1"/>
</dbReference>
<dbReference type="PANTHER" id="PTHR28333:SF2">
    <property type="entry name" value="FMR1-INTERACTING PROTEIN NUFIP2"/>
    <property type="match status" value="1"/>
</dbReference>
<dbReference type="OMA" id="HWLETWQ"/>
<feature type="region of interest" description="Disordered" evidence="1">
    <location>
        <begin position="42"/>
        <end position="117"/>
    </location>
</feature>
<dbReference type="Pfam" id="PF15293">
    <property type="entry name" value="NUFIP2"/>
    <property type="match status" value="1"/>
</dbReference>
<keyword evidence="2" id="KW-1133">Transmembrane helix</keyword>
<keyword evidence="4" id="KW-1185">Reference proteome</keyword>
<keyword evidence="2" id="KW-0812">Transmembrane</keyword>
<feature type="transmembrane region" description="Helical" evidence="2">
    <location>
        <begin position="669"/>
        <end position="691"/>
    </location>
</feature>
<evidence type="ECO:0000256" key="2">
    <source>
        <dbReference type="SAM" id="Phobius"/>
    </source>
</evidence>
<reference evidence="4" key="1">
    <citation type="submission" date="2012-01" db="EMBL/GenBank/DDBJ databases">
        <title>The Genome Sequence of Oreochromis niloticus (Nile Tilapia).</title>
        <authorList>
            <consortium name="Broad Institute Genome Assembly Team"/>
            <consortium name="Broad Institute Sequencing Platform"/>
            <person name="Di Palma F."/>
            <person name="Johnson J."/>
            <person name="Lander E.S."/>
            <person name="Lindblad-Toh K."/>
        </authorList>
    </citation>
    <scope>NUCLEOTIDE SEQUENCE [LARGE SCALE GENOMIC DNA]</scope>
</reference>
<dbReference type="GO" id="GO:0010494">
    <property type="term" value="C:cytoplasmic stress granule"/>
    <property type="evidence" value="ECO:0007669"/>
    <property type="project" value="TreeGrafter"/>
</dbReference>
<dbReference type="GO" id="GO:0003723">
    <property type="term" value="F:RNA binding"/>
    <property type="evidence" value="ECO:0007669"/>
    <property type="project" value="InterPro"/>
</dbReference>
<feature type="region of interest" description="Disordered" evidence="1">
    <location>
        <begin position="195"/>
        <end position="230"/>
    </location>
</feature>
<protein>
    <submittedName>
        <fullName evidence="3">Nuclear FMR1 interacting protein 2</fullName>
    </submittedName>
</protein>
<dbReference type="GeneTree" id="ENSGT00940000166439"/>
<evidence type="ECO:0000313" key="4">
    <source>
        <dbReference type="Proteomes" id="UP000005207"/>
    </source>
</evidence>
<feature type="region of interest" description="Disordered" evidence="1">
    <location>
        <begin position="283"/>
        <end position="324"/>
    </location>
</feature>
<dbReference type="InterPro" id="IPR032747">
    <property type="entry name" value="NUFIP2"/>
</dbReference>
<dbReference type="STRING" id="8128.ENSONIP00000016212"/>